<organism evidence="2 3">
    <name type="scientific">Alectoria fallacina</name>
    <dbReference type="NCBI Taxonomy" id="1903189"/>
    <lineage>
        <taxon>Eukaryota</taxon>
        <taxon>Fungi</taxon>
        <taxon>Dikarya</taxon>
        <taxon>Ascomycota</taxon>
        <taxon>Pezizomycotina</taxon>
        <taxon>Lecanoromycetes</taxon>
        <taxon>OSLEUM clade</taxon>
        <taxon>Lecanoromycetidae</taxon>
        <taxon>Lecanorales</taxon>
        <taxon>Lecanorineae</taxon>
        <taxon>Parmeliaceae</taxon>
        <taxon>Alectoria</taxon>
    </lineage>
</organism>
<proteinExistence type="predicted"/>
<reference evidence="2" key="1">
    <citation type="submission" date="2021-03" db="EMBL/GenBank/DDBJ databases">
        <authorList>
            <person name="Tagirdzhanova G."/>
        </authorList>
    </citation>
    <scope>NUCLEOTIDE SEQUENCE</scope>
</reference>
<gene>
    <name evidence="2" type="ORF">ALECFALPRED_007613</name>
</gene>
<dbReference type="Proteomes" id="UP000664203">
    <property type="component" value="Unassembled WGS sequence"/>
</dbReference>
<keyword evidence="1" id="KW-0732">Signal</keyword>
<evidence type="ECO:0000313" key="2">
    <source>
        <dbReference type="EMBL" id="CAF9938350.1"/>
    </source>
</evidence>
<sequence length="198" mass="21782">MCCDMKKKMPYRLAASILSSILLTLILAAPASAATPLTPNTTTTTTPPTLPIFISNINDYTPPQHKCTKPGFFKSDHRPSWAQCYRAIRALPTSYDRGTFHNYGNNDGYRLPLTEKFGRCRAQVEITERTVAVNSWVAVVAALDQLSILCRQHSSRGDRTAGWMLTGPEERIKVSLLGPDDPYLVGGVGLILNATDVE</sequence>
<dbReference type="AlphaFoldDB" id="A0A8H3IXX8"/>
<evidence type="ECO:0000256" key="1">
    <source>
        <dbReference type="SAM" id="SignalP"/>
    </source>
</evidence>
<evidence type="ECO:0008006" key="4">
    <source>
        <dbReference type="Google" id="ProtNLM"/>
    </source>
</evidence>
<protein>
    <recommendedName>
        <fullName evidence="4">Ecp2 effector protein domain-containing protein</fullName>
    </recommendedName>
</protein>
<feature type="signal peptide" evidence="1">
    <location>
        <begin position="1"/>
        <end position="33"/>
    </location>
</feature>
<dbReference type="EMBL" id="CAJPDR010000509">
    <property type="protein sequence ID" value="CAF9938350.1"/>
    <property type="molecule type" value="Genomic_DNA"/>
</dbReference>
<evidence type="ECO:0000313" key="3">
    <source>
        <dbReference type="Proteomes" id="UP000664203"/>
    </source>
</evidence>
<comment type="caution">
    <text evidence="2">The sequence shown here is derived from an EMBL/GenBank/DDBJ whole genome shotgun (WGS) entry which is preliminary data.</text>
</comment>
<dbReference type="OrthoDB" id="5390738at2759"/>
<name>A0A8H3IXX8_9LECA</name>
<feature type="chain" id="PRO_5034817494" description="Ecp2 effector protein domain-containing protein" evidence="1">
    <location>
        <begin position="34"/>
        <end position="198"/>
    </location>
</feature>
<keyword evidence="3" id="KW-1185">Reference proteome</keyword>
<accession>A0A8H3IXX8</accession>